<dbReference type="AlphaFoldDB" id="A0A5N6EXI8"/>
<dbReference type="EMBL" id="ML733414">
    <property type="protein sequence ID" value="KAB8222226.1"/>
    <property type="molecule type" value="Genomic_DNA"/>
</dbReference>
<reference evidence="2 3" key="1">
    <citation type="submission" date="2019-04" db="EMBL/GenBank/DDBJ databases">
        <title>Fungal friends and foes A comparative genomics study of 23 Aspergillus species from section Flavi.</title>
        <authorList>
            <consortium name="DOE Joint Genome Institute"/>
            <person name="Kjaerbolling I."/>
            <person name="Vesth T.C."/>
            <person name="Frisvad J.C."/>
            <person name="Nybo J.L."/>
            <person name="Theobald S."/>
            <person name="Kildgaard S."/>
            <person name="Petersen T.I."/>
            <person name="Kuo A."/>
            <person name="Sato A."/>
            <person name="Lyhne E.K."/>
            <person name="Kogle M.E."/>
            <person name="Wiebenga A."/>
            <person name="Kun R.S."/>
            <person name="Lubbers R.J."/>
            <person name="Makela M.R."/>
            <person name="Barry K."/>
            <person name="Chovatia M."/>
            <person name="Clum A."/>
            <person name="Daum C."/>
            <person name="Haridas S."/>
            <person name="He G."/>
            <person name="LaButti K."/>
            <person name="Lipzen A."/>
            <person name="Mondo S."/>
            <person name="Pangilinan J."/>
            <person name="Riley R."/>
            <person name="Salamov A."/>
            <person name="Simmons B.A."/>
            <person name="Magnuson J.K."/>
            <person name="Henrissat B."/>
            <person name="Mortensen U.H."/>
            <person name="Larsen T.O."/>
            <person name="De vries R.P."/>
            <person name="Grigoriev I.V."/>
            <person name="Machida M."/>
            <person name="Baker S.E."/>
            <person name="Andersen M.R."/>
        </authorList>
    </citation>
    <scope>NUCLEOTIDE SEQUENCE [LARGE SCALE GENOMIC DNA]</scope>
    <source>
        <strain evidence="2 3">CBS 126849</strain>
    </source>
</reference>
<evidence type="ECO:0000313" key="2">
    <source>
        <dbReference type="EMBL" id="KAB8222226.1"/>
    </source>
</evidence>
<evidence type="ECO:0000256" key="1">
    <source>
        <dbReference type="SAM" id="Phobius"/>
    </source>
</evidence>
<evidence type="ECO:0000313" key="3">
    <source>
        <dbReference type="Proteomes" id="UP000326799"/>
    </source>
</evidence>
<name>A0A5N6EXI8_9EURO</name>
<feature type="transmembrane region" description="Helical" evidence="1">
    <location>
        <begin position="20"/>
        <end position="41"/>
    </location>
</feature>
<accession>A0A5N6EXI8</accession>
<protein>
    <submittedName>
        <fullName evidence="2">Uncharacterized protein</fullName>
    </submittedName>
</protein>
<proteinExistence type="predicted"/>
<gene>
    <name evidence="2" type="ORF">BDV33DRAFT_169156</name>
</gene>
<keyword evidence="1" id="KW-0472">Membrane</keyword>
<organism evidence="2 3">
    <name type="scientific">Aspergillus novoparasiticus</name>
    <dbReference type="NCBI Taxonomy" id="986946"/>
    <lineage>
        <taxon>Eukaryota</taxon>
        <taxon>Fungi</taxon>
        <taxon>Dikarya</taxon>
        <taxon>Ascomycota</taxon>
        <taxon>Pezizomycotina</taxon>
        <taxon>Eurotiomycetes</taxon>
        <taxon>Eurotiomycetidae</taxon>
        <taxon>Eurotiales</taxon>
        <taxon>Aspergillaceae</taxon>
        <taxon>Aspergillus</taxon>
        <taxon>Aspergillus subgen. Circumdati</taxon>
    </lineage>
</organism>
<keyword evidence="1" id="KW-1133">Transmembrane helix</keyword>
<keyword evidence="3" id="KW-1185">Reference proteome</keyword>
<sequence length="71" mass="8219">MGTASLYPPNNTYSIQLRLTLYYCHPLLVNACLTTSLLFLFPREFRQLPCRRANLSGKRYTQPDKHNTADL</sequence>
<keyword evidence="1" id="KW-0812">Transmembrane</keyword>
<dbReference type="Proteomes" id="UP000326799">
    <property type="component" value="Unassembled WGS sequence"/>
</dbReference>